<name>A0A6A5V7M1_9PLEO</name>
<protein>
    <submittedName>
        <fullName evidence="3">Uncharacterized protein</fullName>
    </submittedName>
</protein>
<reference evidence="3" key="1">
    <citation type="journal article" date="2020" name="Stud. Mycol.">
        <title>101 Dothideomycetes genomes: a test case for predicting lifestyles and emergence of pathogens.</title>
        <authorList>
            <person name="Haridas S."/>
            <person name="Albert R."/>
            <person name="Binder M."/>
            <person name="Bloem J."/>
            <person name="Labutti K."/>
            <person name="Salamov A."/>
            <person name="Andreopoulos B."/>
            <person name="Baker S."/>
            <person name="Barry K."/>
            <person name="Bills G."/>
            <person name="Bluhm B."/>
            <person name="Cannon C."/>
            <person name="Castanera R."/>
            <person name="Culley D."/>
            <person name="Daum C."/>
            <person name="Ezra D."/>
            <person name="Gonzalez J."/>
            <person name="Henrissat B."/>
            <person name="Kuo A."/>
            <person name="Liang C."/>
            <person name="Lipzen A."/>
            <person name="Lutzoni F."/>
            <person name="Magnuson J."/>
            <person name="Mondo S."/>
            <person name="Nolan M."/>
            <person name="Ohm R."/>
            <person name="Pangilinan J."/>
            <person name="Park H.-J."/>
            <person name="Ramirez L."/>
            <person name="Alfaro M."/>
            <person name="Sun H."/>
            <person name="Tritt A."/>
            <person name="Yoshinaga Y."/>
            <person name="Zwiers L.-H."/>
            <person name="Turgeon B."/>
            <person name="Goodwin S."/>
            <person name="Spatafora J."/>
            <person name="Crous P."/>
            <person name="Grigoriev I."/>
        </authorList>
    </citation>
    <scope>NUCLEOTIDE SEQUENCE</scope>
    <source>
        <strain evidence="3">CBS 107.79</strain>
    </source>
</reference>
<feature type="region of interest" description="Disordered" evidence="2">
    <location>
        <begin position="686"/>
        <end position="780"/>
    </location>
</feature>
<evidence type="ECO:0000313" key="4">
    <source>
        <dbReference type="Proteomes" id="UP000800036"/>
    </source>
</evidence>
<organism evidence="3 4">
    <name type="scientific">Bimuria novae-zelandiae CBS 107.79</name>
    <dbReference type="NCBI Taxonomy" id="1447943"/>
    <lineage>
        <taxon>Eukaryota</taxon>
        <taxon>Fungi</taxon>
        <taxon>Dikarya</taxon>
        <taxon>Ascomycota</taxon>
        <taxon>Pezizomycotina</taxon>
        <taxon>Dothideomycetes</taxon>
        <taxon>Pleosporomycetidae</taxon>
        <taxon>Pleosporales</taxon>
        <taxon>Massarineae</taxon>
        <taxon>Didymosphaeriaceae</taxon>
        <taxon>Bimuria</taxon>
    </lineage>
</organism>
<dbReference type="Proteomes" id="UP000800036">
    <property type="component" value="Unassembled WGS sequence"/>
</dbReference>
<proteinExistence type="predicted"/>
<keyword evidence="1" id="KW-0175">Coiled coil</keyword>
<dbReference type="EMBL" id="ML976688">
    <property type="protein sequence ID" value="KAF1972269.1"/>
    <property type="molecule type" value="Genomic_DNA"/>
</dbReference>
<gene>
    <name evidence="3" type="ORF">BU23DRAFT_569272</name>
</gene>
<keyword evidence="4" id="KW-1185">Reference proteome</keyword>
<feature type="region of interest" description="Disordered" evidence="2">
    <location>
        <begin position="1"/>
        <end position="20"/>
    </location>
</feature>
<feature type="coiled-coil region" evidence="1">
    <location>
        <begin position="797"/>
        <end position="859"/>
    </location>
</feature>
<feature type="compositionally biased region" description="Low complexity" evidence="2">
    <location>
        <begin position="728"/>
        <end position="749"/>
    </location>
</feature>
<dbReference type="AlphaFoldDB" id="A0A6A5V7M1"/>
<feature type="coiled-coil region" evidence="1">
    <location>
        <begin position="288"/>
        <end position="343"/>
    </location>
</feature>
<accession>A0A6A5V7M1</accession>
<evidence type="ECO:0000313" key="3">
    <source>
        <dbReference type="EMBL" id="KAF1972269.1"/>
    </source>
</evidence>
<evidence type="ECO:0000256" key="1">
    <source>
        <dbReference type="SAM" id="Coils"/>
    </source>
</evidence>
<feature type="compositionally biased region" description="Low complexity" evidence="2">
    <location>
        <begin position="763"/>
        <end position="774"/>
    </location>
</feature>
<evidence type="ECO:0000256" key="2">
    <source>
        <dbReference type="SAM" id="MobiDB-lite"/>
    </source>
</evidence>
<feature type="compositionally biased region" description="Polar residues" evidence="2">
    <location>
        <begin position="709"/>
        <end position="719"/>
    </location>
</feature>
<sequence length="883" mass="96769">MSFHTGAPSMAGGKVSESHNTKTAFQKLKEELGVQRTRMLMEVPFDDVRILPHNDDERISKTTLVPWKIQVSSTFKSAGSHGHIIYAYLIAVNSTKSSIPLKVSFYGYSPDGQEATLYDAESVHRMELLDEFAAAPSPMILKVLVKTYFVQSGVCENLQPSFGARFLDDLERTCRAFANRMLTKKDAVLGRNTRSGTSNGLEAGHFNVVSPFHQPQVPSALTTPMVPTASMGHSVKSMGLNAPESNHWGYRATQPVATDAITLASYKAEFKTPFSEAQAKELEASKNITDLRRNLDASQKKIVQTKKERTKAQNELDRAENEKNDLQERMRISKATLDKASEVQKQLHARLDPSVREVFEYAWKMRNEYDSVDEPLAKRSKLLVGQGSAEHCKRTEELSQIDTGETMPHLLRDSCLEICDCIATFLLLVVLHAQYLADPSPLILRYRGLILTGSTWGRVHSLTCVIGRPDDDRLPAPHVSRTLGLECSHINLQNPVWIDAIGAAMDLHCGDPKSGAPLPSTLLGRIPLDTITLNQYDNDGSDGELELHSSSGNPYTRRVLRSKDVYAAIFKNDQSEVEAKLAIYTEAEDKDGDRILVSYTSKEAKELVNLSEWFPPPDAMNAGQLTALLEAVLWCKKAVDGIDYYDGVAHGIKFVVGSTLANDLTKVLSLLPAPLVRAASIAHAADEGGSSSADTYPGVSVSGQAGRANRQSGTPSNLAGQGAPMHPTPGSQSSPSLSSPPSSTSRGPPQTFPPHGTPLPTRSSPALSLSQSLSHGGNDLSNSLELARVKHRFLNPLKDAQARKRNAEAGMETQRGKLHEIDDEIRRLQQKWAALQASLDEHADTLKEAETEEAELIVQMPPILGEIWDLAVESGARKRQRTE</sequence>